<name>A0ABW2ZN39_9MICO</name>
<keyword evidence="3" id="KW-1185">Reference proteome</keyword>
<comment type="caution">
    <text evidence="2">The sequence shown here is derived from an EMBL/GenBank/DDBJ whole genome shotgun (WGS) entry which is preliminary data.</text>
</comment>
<dbReference type="InterPro" id="IPR029058">
    <property type="entry name" value="AB_hydrolase_fold"/>
</dbReference>
<reference evidence="3" key="1">
    <citation type="journal article" date="2019" name="Int. J. Syst. Evol. Microbiol.">
        <title>The Global Catalogue of Microorganisms (GCM) 10K type strain sequencing project: providing services to taxonomists for standard genome sequencing and annotation.</title>
        <authorList>
            <consortium name="The Broad Institute Genomics Platform"/>
            <consortium name="The Broad Institute Genome Sequencing Center for Infectious Disease"/>
            <person name="Wu L."/>
            <person name="Ma J."/>
        </authorList>
    </citation>
    <scope>NUCLEOTIDE SEQUENCE [LARGE SCALE GENOMIC DNA]</scope>
    <source>
        <strain evidence="3">CCUG 50754</strain>
    </source>
</reference>
<dbReference type="InterPro" id="IPR050266">
    <property type="entry name" value="AB_hydrolase_sf"/>
</dbReference>
<protein>
    <submittedName>
        <fullName evidence="2">Alpha/beta fold hydrolase</fullName>
    </submittedName>
</protein>
<sequence>MTDPTLPLTLSYDIRGAGPLVVLIHGITERKEAWDPVDLTTDFEVLRVDVRGHGGSAVRGPYDPRTLAADVHATVEAVRPGVVPLVIGHSMGGIIATAYGALFPTAGVINVDQPLALSDMQGRVKKMEPLLRSPLFPVLVGSMFRSMSGVLSRDERKRLGRLRTPRREVVLGVWSIMLTQSPEELARTADEMLDFPDDVPYLVIAGLDPGDEYVRWLQGEIPHAEYEVWQKSHYPHLIEPDRFVDRVRQFAGQEHRSAT</sequence>
<feature type="domain" description="AB hydrolase-1" evidence="1">
    <location>
        <begin position="21"/>
        <end position="245"/>
    </location>
</feature>
<dbReference type="GO" id="GO:0016787">
    <property type="term" value="F:hydrolase activity"/>
    <property type="evidence" value="ECO:0007669"/>
    <property type="project" value="UniProtKB-KW"/>
</dbReference>
<dbReference type="SUPFAM" id="SSF53474">
    <property type="entry name" value="alpha/beta-Hydrolases"/>
    <property type="match status" value="1"/>
</dbReference>
<dbReference type="PANTHER" id="PTHR43798:SF33">
    <property type="entry name" value="HYDROLASE, PUTATIVE (AFU_ORTHOLOGUE AFUA_2G14860)-RELATED"/>
    <property type="match status" value="1"/>
</dbReference>
<organism evidence="2 3">
    <name type="scientific">Microbacterium koreense</name>
    <dbReference type="NCBI Taxonomy" id="323761"/>
    <lineage>
        <taxon>Bacteria</taxon>
        <taxon>Bacillati</taxon>
        <taxon>Actinomycetota</taxon>
        <taxon>Actinomycetes</taxon>
        <taxon>Micrococcales</taxon>
        <taxon>Microbacteriaceae</taxon>
        <taxon>Microbacterium</taxon>
    </lineage>
</organism>
<dbReference type="Gene3D" id="3.40.50.1820">
    <property type="entry name" value="alpha/beta hydrolase"/>
    <property type="match status" value="1"/>
</dbReference>
<dbReference type="PANTHER" id="PTHR43798">
    <property type="entry name" value="MONOACYLGLYCEROL LIPASE"/>
    <property type="match status" value="1"/>
</dbReference>
<evidence type="ECO:0000259" key="1">
    <source>
        <dbReference type="Pfam" id="PF12697"/>
    </source>
</evidence>
<dbReference type="InterPro" id="IPR000073">
    <property type="entry name" value="AB_hydrolase_1"/>
</dbReference>
<evidence type="ECO:0000313" key="3">
    <source>
        <dbReference type="Proteomes" id="UP001597042"/>
    </source>
</evidence>
<dbReference type="Proteomes" id="UP001597042">
    <property type="component" value="Unassembled WGS sequence"/>
</dbReference>
<proteinExistence type="predicted"/>
<evidence type="ECO:0000313" key="2">
    <source>
        <dbReference type="EMBL" id="MFD0780033.1"/>
    </source>
</evidence>
<accession>A0ABW2ZN39</accession>
<dbReference type="Pfam" id="PF12697">
    <property type="entry name" value="Abhydrolase_6"/>
    <property type="match status" value="1"/>
</dbReference>
<keyword evidence="2" id="KW-0378">Hydrolase</keyword>
<dbReference type="EMBL" id="JBHTIM010000001">
    <property type="protein sequence ID" value="MFD0780033.1"/>
    <property type="molecule type" value="Genomic_DNA"/>
</dbReference>
<gene>
    <name evidence="2" type="ORF">ACFQZV_01815</name>
</gene>
<dbReference type="RefSeq" id="WP_378751691.1">
    <property type="nucleotide sequence ID" value="NZ_JBHSSV010000006.1"/>
</dbReference>